<proteinExistence type="predicted"/>
<sequence>MMKINISIKLQATSTTSTTTTTTSTSTSTSTTTTSTSTSTTTTTTSSSTTTISTSQHQPRQRQLQHQHQPALQQQRAQHQPRQKQLQHQHQLAPRQQRLVLRLPLKVLQRAQHQPRQKQLQRQHQPAPQKQQRLQLSTIHVSYFMRADLSWNKTGVRVAGASSAGSGATQFKDPSCLYIDTNGTLYVCDHHNDRVQKWAKGASSGVTVAGSTAGSGATAVPHAQSLTFDKYGNMYVTSHELDKVLRFPPNSFTGTTVAGSSSSGSGLDDLNDPTDMVVDNNLNLYVVDTKNNRVIKWAPNATSGTPVISSTLIDGVQGILFAPGSSNQVYLSDSGQKCIYVWTFGASSPSITLSQVTNSTKTTLNEPQGIIFDSSNNLFVADKKNNRVVMYCVNSTVGIPVVGESGTSPVPTNAMDVAFDSDYNLYVVTEDDEVIKYARL</sequence>
<evidence type="ECO:0000313" key="4">
    <source>
        <dbReference type="Proteomes" id="UP000663836"/>
    </source>
</evidence>
<evidence type="ECO:0000313" key="3">
    <source>
        <dbReference type="EMBL" id="CAF3794630.1"/>
    </source>
</evidence>
<dbReference type="Pfam" id="PF01436">
    <property type="entry name" value="NHL"/>
    <property type="match status" value="3"/>
</dbReference>
<dbReference type="PANTHER" id="PTHR24104">
    <property type="entry name" value="E3 UBIQUITIN-PROTEIN LIGASE NHLRC1-RELATED"/>
    <property type="match status" value="1"/>
</dbReference>
<protein>
    <submittedName>
        <fullName evidence="3">Uncharacterized protein</fullName>
    </submittedName>
</protein>
<dbReference type="InterPro" id="IPR001258">
    <property type="entry name" value="NHL_repeat"/>
</dbReference>
<feature type="compositionally biased region" description="Low complexity" evidence="2">
    <location>
        <begin position="122"/>
        <end position="134"/>
    </location>
</feature>
<dbReference type="CDD" id="cd05819">
    <property type="entry name" value="NHL"/>
    <property type="match status" value="1"/>
</dbReference>
<gene>
    <name evidence="3" type="ORF">JBS370_LOCUS14949</name>
</gene>
<feature type="compositionally biased region" description="Low complexity" evidence="2">
    <location>
        <begin position="66"/>
        <end position="78"/>
    </location>
</feature>
<feature type="compositionally biased region" description="Low complexity" evidence="2">
    <location>
        <begin position="13"/>
        <end position="58"/>
    </location>
</feature>
<dbReference type="InterPro" id="IPR011042">
    <property type="entry name" value="6-blade_b-propeller_TolB-like"/>
</dbReference>
<accession>A0A819AXU5</accession>
<evidence type="ECO:0000256" key="1">
    <source>
        <dbReference type="ARBA" id="ARBA00022737"/>
    </source>
</evidence>
<comment type="caution">
    <text evidence="3">The sequence shown here is derived from an EMBL/GenBank/DDBJ whole genome shotgun (WGS) entry which is preliminary data.</text>
</comment>
<feature type="region of interest" description="Disordered" evidence="2">
    <location>
        <begin position="1"/>
        <end position="94"/>
    </location>
</feature>
<dbReference type="Proteomes" id="UP000663836">
    <property type="component" value="Unassembled WGS sequence"/>
</dbReference>
<feature type="region of interest" description="Disordered" evidence="2">
    <location>
        <begin position="109"/>
        <end position="134"/>
    </location>
</feature>
<name>A0A819AXU5_9BILA</name>
<organism evidence="3 4">
    <name type="scientific">Rotaria sordida</name>
    <dbReference type="NCBI Taxonomy" id="392033"/>
    <lineage>
        <taxon>Eukaryota</taxon>
        <taxon>Metazoa</taxon>
        <taxon>Spiralia</taxon>
        <taxon>Gnathifera</taxon>
        <taxon>Rotifera</taxon>
        <taxon>Eurotatoria</taxon>
        <taxon>Bdelloidea</taxon>
        <taxon>Philodinida</taxon>
        <taxon>Philodinidae</taxon>
        <taxon>Rotaria</taxon>
    </lineage>
</organism>
<dbReference type="AlphaFoldDB" id="A0A819AXU5"/>
<dbReference type="Gene3D" id="2.120.10.30">
    <property type="entry name" value="TolB, C-terminal domain"/>
    <property type="match status" value="1"/>
</dbReference>
<dbReference type="InterPro" id="IPR050952">
    <property type="entry name" value="TRIM-NHL_E3_ligases"/>
</dbReference>
<evidence type="ECO:0000256" key="2">
    <source>
        <dbReference type="SAM" id="MobiDB-lite"/>
    </source>
</evidence>
<keyword evidence="1" id="KW-0677">Repeat</keyword>
<reference evidence="3" key="1">
    <citation type="submission" date="2021-02" db="EMBL/GenBank/DDBJ databases">
        <authorList>
            <person name="Nowell W R."/>
        </authorList>
    </citation>
    <scope>NUCLEOTIDE SEQUENCE</scope>
</reference>
<dbReference type="SUPFAM" id="SSF101898">
    <property type="entry name" value="NHL repeat"/>
    <property type="match status" value="1"/>
</dbReference>
<dbReference type="EMBL" id="CAJOBD010001389">
    <property type="protein sequence ID" value="CAF3794630.1"/>
    <property type="molecule type" value="Genomic_DNA"/>
</dbReference>